<evidence type="ECO:0000313" key="1">
    <source>
        <dbReference type="EMBL" id="KAI4328686.1"/>
    </source>
</evidence>
<keyword evidence="2" id="KW-1185">Reference proteome</keyword>
<dbReference type="EMBL" id="CM039433">
    <property type="protein sequence ID" value="KAI4328686.1"/>
    <property type="molecule type" value="Genomic_DNA"/>
</dbReference>
<dbReference type="Proteomes" id="UP000828941">
    <property type="component" value="Chromosome 8"/>
</dbReference>
<protein>
    <submittedName>
        <fullName evidence="1">Uncharacterized protein</fullName>
    </submittedName>
</protein>
<gene>
    <name evidence="1" type="ORF">L6164_021021</name>
</gene>
<organism evidence="1 2">
    <name type="scientific">Bauhinia variegata</name>
    <name type="common">Purple orchid tree</name>
    <name type="synonym">Phanera variegata</name>
    <dbReference type="NCBI Taxonomy" id="167791"/>
    <lineage>
        <taxon>Eukaryota</taxon>
        <taxon>Viridiplantae</taxon>
        <taxon>Streptophyta</taxon>
        <taxon>Embryophyta</taxon>
        <taxon>Tracheophyta</taxon>
        <taxon>Spermatophyta</taxon>
        <taxon>Magnoliopsida</taxon>
        <taxon>eudicotyledons</taxon>
        <taxon>Gunneridae</taxon>
        <taxon>Pentapetalae</taxon>
        <taxon>rosids</taxon>
        <taxon>fabids</taxon>
        <taxon>Fabales</taxon>
        <taxon>Fabaceae</taxon>
        <taxon>Cercidoideae</taxon>
        <taxon>Cercideae</taxon>
        <taxon>Bauhiniinae</taxon>
        <taxon>Bauhinia</taxon>
    </lineage>
</organism>
<name>A0ACB9MXD4_BAUVA</name>
<comment type="caution">
    <text evidence="1">The sequence shown here is derived from an EMBL/GenBank/DDBJ whole genome shotgun (WGS) entry which is preliminary data.</text>
</comment>
<sequence length="127" mass="14348">MGGEGLHDEPSQWSNGGMSSTLKYRAGISLPPTCGHKKEAKLLSSKSERNPGKKFWICPHCLIDDDCHFFQWVDESTCEQCKKLTRLNLGLLKSCRSLLFWVKVLIVLLIVTWIGVGFAILYVTEYV</sequence>
<proteinExistence type="predicted"/>
<accession>A0ACB9MXD4</accession>
<evidence type="ECO:0000313" key="2">
    <source>
        <dbReference type="Proteomes" id="UP000828941"/>
    </source>
</evidence>
<reference evidence="1 2" key="1">
    <citation type="journal article" date="2022" name="DNA Res.">
        <title>Chromosomal-level genome assembly of the orchid tree Bauhinia variegata (Leguminosae; Cercidoideae) supports the allotetraploid origin hypothesis of Bauhinia.</title>
        <authorList>
            <person name="Zhong Y."/>
            <person name="Chen Y."/>
            <person name="Zheng D."/>
            <person name="Pang J."/>
            <person name="Liu Y."/>
            <person name="Luo S."/>
            <person name="Meng S."/>
            <person name="Qian L."/>
            <person name="Wei D."/>
            <person name="Dai S."/>
            <person name="Zhou R."/>
        </authorList>
    </citation>
    <scope>NUCLEOTIDE SEQUENCE [LARGE SCALE GENOMIC DNA]</scope>
    <source>
        <strain evidence="1">BV-YZ2020</strain>
    </source>
</reference>